<dbReference type="EMBL" id="JARJCW010000012">
    <property type="protein sequence ID" value="KAJ7218552.1"/>
    <property type="molecule type" value="Genomic_DNA"/>
</dbReference>
<proteinExistence type="predicted"/>
<feature type="signal peptide" evidence="2">
    <location>
        <begin position="1"/>
        <end position="20"/>
    </location>
</feature>
<organism evidence="3 4">
    <name type="scientific">Mycena pura</name>
    <dbReference type="NCBI Taxonomy" id="153505"/>
    <lineage>
        <taxon>Eukaryota</taxon>
        <taxon>Fungi</taxon>
        <taxon>Dikarya</taxon>
        <taxon>Basidiomycota</taxon>
        <taxon>Agaricomycotina</taxon>
        <taxon>Agaricomycetes</taxon>
        <taxon>Agaricomycetidae</taxon>
        <taxon>Agaricales</taxon>
        <taxon>Marasmiineae</taxon>
        <taxon>Mycenaceae</taxon>
        <taxon>Mycena</taxon>
    </lineage>
</organism>
<evidence type="ECO:0000313" key="3">
    <source>
        <dbReference type="EMBL" id="KAJ7218552.1"/>
    </source>
</evidence>
<feature type="region of interest" description="Disordered" evidence="1">
    <location>
        <begin position="204"/>
        <end position="285"/>
    </location>
</feature>
<evidence type="ECO:0000256" key="1">
    <source>
        <dbReference type="SAM" id="MobiDB-lite"/>
    </source>
</evidence>
<dbReference type="Proteomes" id="UP001219525">
    <property type="component" value="Unassembled WGS sequence"/>
</dbReference>
<dbReference type="AlphaFoldDB" id="A0AAD6YI12"/>
<keyword evidence="4" id="KW-1185">Reference proteome</keyword>
<feature type="compositionally biased region" description="Basic residues" evidence="1">
    <location>
        <begin position="272"/>
        <end position="285"/>
    </location>
</feature>
<reference evidence="3" key="1">
    <citation type="submission" date="2023-03" db="EMBL/GenBank/DDBJ databases">
        <title>Massive genome expansion in bonnet fungi (Mycena s.s.) driven by repeated elements and novel gene families across ecological guilds.</title>
        <authorList>
            <consortium name="Lawrence Berkeley National Laboratory"/>
            <person name="Harder C.B."/>
            <person name="Miyauchi S."/>
            <person name="Viragh M."/>
            <person name="Kuo A."/>
            <person name="Thoen E."/>
            <person name="Andreopoulos B."/>
            <person name="Lu D."/>
            <person name="Skrede I."/>
            <person name="Drula E."/>
            <person name="Henrissat B."/>
            <person name="Morin E."/>
            <person name="Kohler A."/>
            <person name="Barry K."/>
            <person name="LaButti K."/>
            <person name="Morin E."/>
            <person name="Salamov A."/>
            <person name="Lipzen A."/>
            <person name="Mereny Z."/>
            <person name="Hegedus B."/>
            <person name="Baldrian P."/>
            <person name="Stursova M."/>
            <person name="Weitz H."/>
            <person name="Taylor A."/>
            <person name="Grigoriev I.V."/>
            <person name="Nagy L.G."/>
            <person name="Martin F."/>
            <person name="Kauserud H."/>
        </authorList>
    </citation>
    <scope>NUCLEOTIDE SEQUENCE</scope>
    <source>
        <strain evidence="3">9144</strain>
    </source>
</reference>
<sequence>MFRFIALLPILAVAAHTASTRREAHHPQSIGTNEVALCTNDMLSKYVACSGCEIKAGLTSQSEAQGLVDCSDNVLTTVLCAQRTLHLAKMPDIRLAQLPSTLMAQPQRREAPCRFNCVPSSVARVQQQNSRGVTKRMGLGLPQSHFDRPESHSPACQWDSGLTVDIKVGFGAKRLDGQFDGSAPYSAVPYDCIRHVRLRGAAQAVGSGQRSGGRRNRAGGLWKRGGGRRDRVGGLRRRRAGGSWRRQQAARRRQAAQAAGGVQAAVGTGSRNGRRRWRTARRQRAPRRWGATQVAGTGGRVPAAAAVADGGTGGQREVATSIPHLMTQRQTSAMRLEDDAVVIPLMPLVPLELRESHFFGQKWDSAIKNGTGRVPVPLFSYILKIRHGQ</sequence>
<keyword evidence="2" id="KW-0732">Signal</keyword>
<comment type="caution">
    <text evidence="3">The sequence shown here is derived from an EMBL/GenBank/DDBJ whole genome shotgun (WGS) entry which is preliminary data.</text>
</comment>
<feature type="compositionally biased region" description="Low complexity" evidence="1">
    <location>
        <begin position="255"/>
        <end position="271"/>
    </location>
</feature>
<evidence type="ECO:0000256" key="2">
    <source>
        <dbReference type="SAM" id="SignalP"/>
    </source>
</evidence>
<protein>
    <submittedName>
        <fullName evidence="3">Uncharacterized protein</fullName>
    </submittedName>
</protein>
<evidence type="ECO:0000313" key="4">
    <source>
        <dbReference type="Proteomes" id="UP001219525"/>
    </source>
</evidence>
<feature type="chain" id="PRO_5042029337" evidence="2">
    <location>
        <begin position="21"/>
        <end position="389"/>
    </location>
</feature>
<accession>A0AAD6YI12</accession>
<gene>
    <name evidence="3" type="ORF">GGX14DRAFT_390316</name>
</gene>
<name>A0AAD6YI12_9AGAR</name>